<reference evidence="1 2" key="2">
    <citation type="submission" date="2015-01" db="EMBL/GenBank/DDBJ databases">
        <authorList>
            <consortium name="NBRP consortium"/>
            <person name="Sawabe T."/>
            <person name="Meirelles P."/>
            <person name="Feng G."/>
            <person name="Sayaka M."/>
            <person name="Hattori M."/>
            <person name="Ohkuma M."/>
        </authorList>
    </citation>
    <scope>NUCLEOTIDE SEQUENCE [LARGE SCALE GENOMIC DNA]</scope>
    <source>
        <strain evidence="2">JCM 19231</strain>
    </source>
</reference>
<dbReference type="Proteomes" id="UP000031671">
    <property type="component" value="Unassembled WGS sequence"/>
</dbReference>
<gene>
    <name evidence="1" type="ORF">JCM19231_4903</name>
</gene>
<dbReference type="InterPro" id="IPR029052">
    <property type="entry name" value="Metallo-depent_PP-like"/>
</dbReference>
<organism evidence="1 2">
    <name type="scientific">Vibrio ishigakensis</name>
    <dbReference type="NCBI Taxonomy" id="1481914"/>
    <lineage>
        <taxon>Bacteria</taxon>
        <taxon>Pseudomonadati</taxon>
        <taxon>Pseudomonadota</taxon>
        <taxon>Gammaproteobacteria</taxon>
        <taxon>Vibrionales</taxon>
        <taxon>Vibrionaceae</taxon>
        <taxon>Vibrio</taxon>
    </lineage>
</organism>
<evidence type="ECO:0000313" key="2">
    <source>
        <dbReference type="Proteomes" id="UP000031671"/>
    </source>
</evidence>
<sequence length="247" mass="28057">MPDIHFHDVYGDFKDGSFDGLYNSITGKGATIRTMQSQMESTRLFNENYFAMIAALDDVVARGIKHVALPGDFSDDGQPVHMRGLVSIFDYYADKYDLEFFAAPGNHDPTRPFTIPNGKRDYLGAGGKEQRIYSRGRDGCEGYDGDWTVIHNPDWELPQICTEEVKEWVIRRSWKSLLRTASTQHLSTITLRPHTHLKVHVTTTAMRRLISSLRLKIASLRFAMKVPVVTIKSLTTPHVLWSQTQPT</sequence>
<protein>
    <submittedName>
        <fullName evidence="1">Uncharacterized protein</fullName>
    </submittedName>
</protein>
<keyword evidence="2" id="KW-1185">Reference proteome</keyword>
<reference evidence="1 2" key="1">
    <citation type="submission" date="2015-01" db="EMBL/GenBank/DDBJ databases">
        <title>Vibrio sp. C1 JCM 19231 whole genome shotgun sequence.</title>
        <authorList>
            <person name="Sawabe T."/>
            <person name="Meirelles P."/>
            <person name="Feng G."/>
            <person name="Sayaka M."/>
            <person name="Hattori M."/>
            <person name="Ohkuma M."/>
        </authorList>
    </citation>
    <scope>NUCLEOTIDE SEQUENCE [LARGE SCALE GENOMIC DNA]</scope>
    <source>
        <strain evidence="2">JCM 19231</strain>
    </source>
</reference>
<accession>A0A0B8NUQ6</accession>
<evidence type="ECO:0000313" key="1">
    <source>
        <dbReference type="EMBL" id="GAM57651.1"/>
    </source>
</evidence>
<dbReference type="EMBL" id="BBRZ01000060">
    <property type="protein sequence ID" value="GAM57651.1"/>
    <property type="molecule type" value="Genomic_DNA"/>
</dbReference>
<dbReference type="GO" id="GO:0016787">
    <property type="term" value="F:hydrolase activity"/>
    <property type="evidence" value="ECO:0007669"/>
    <property type="project" value="InterPro"/>
</dbReference>
<proteinExistence type="predicted"/>
<dbReference type="Gene3D" id="3.60.21.10">
    <property type="match status" value="1"/>
</dbReference>
<dbReference type="AlphaFoldDB" id="A0A0B8NUQ6"/>
<name>A0A0B8NUQ6_9VIBR</name>
<dbReference type="SUPFAM" id="SSF56300">
    <property type="entry name" value="Metallo-dependent phosphatases"/>
    <property type="match status" value="1"/>
</dbReference>
<comment type="caution">
    <text evidence="1">The sequence shown here is derived from an EMBL/GenBank/DDBJ whole genome shotgun (WGS) entry which is preliminary data.</text>
</comment>